<feature type="region of interest" description="Disordered" evidence="1">
    <location>
        <begin position="1157"/>
        <end position="1194"/>
    </location>
</feature>
<evidence type="ECO:0000313" key="3">
    <source>
        <dbReference type="Proteomes" id="UP000827721"/>
    </source>
</evidence>
<feature type="compositionally biased region" description="Low complexity" evidence="1">
    <location>
        <begin position="1340"/>
        <end position="1371"/>
    </location>
</feature>
<evidence type="ECO:0000256" key="1">
    <source>
        <dbReference type="SAM" id="MobiDB-lite"/>
    </source>
</evidence>
<proteinExistence type="predicted"/>
<feature type="compositionally biased region" description="Low complexity" evidence="1">
    <location>
        <begin position="929"/>
        <end position="975"/>
    </location>
</feature>
<feature type="compositionally biased region" description="Low complexity" evidence="1">
    <location>
        <begin position="135"/>
        <end position="153"/>
    </location>
</feature>
<feature type="compositionally biased region" description="Polar residues" evidence="1">
    <location>
        <begin position="1403"/>
        <end position="1455"/>
    </location>
</feature>
<sequence length="1643" mass="176281">MDRSREARRGVNIAASNGLSRRRHRSSSLRDSPVLMRLNYFFIFAEEDGPLELQETARLRDRKKDRDRDRDRERDRERERDRDRERDRLSRSSKRRRSDKFMHGTNREDGGEDSSDDSMNDDDEDDEDDGGTGGNPSMRMLPPNPSSSSSSMLNHHHHHHNNNTNSHNSIHSRKSFLPPAKVFRASPTVTASTAWKVADEMIGVSVPRKARSASIKRSHECWSSSAGVLGGGEQIHRQASTSPVRPSVTAVLATPAPASPSSSNASVRKKMKPNGPKPRLPKSSSNKSSSSAQDEIEIEIAEVLYGMMRQPQGPSKQEIIGADSNSRETINNNINNKSSSDAKSRVSSPISNSPSTLPQASSILPTNSSSSNAPMSAIAPKRKKPRPVKYEDDNHSAFTVRNGPISSTTKVEVDQSPKTDTFSPNLEKNSGSVAAEKGSIPYDLMSSEEPQQLESVKPDQNAVLADSKGATVESESGRGDVGVTKEEPQSPKKESTAGLKLDDDRRDHLTLTKANSTTAEIENQREEKFQIDLMAPPPLRSSPERDGEINFVTVDLQSEMKPVVKEDERAVKTVNEDASVEVEVKKVKNTAEESESQKPVVIKERNIDLQLDLEKSDRDSGTGSLTGNKINQHVQKQHHQQPPPIPEKTGQSNSLPLPLSMAGWPGGLPPMGYMAPLQGVVSMDASAVSPAAIQPPHLFSQPRPKRCATHCYIARNIHCHQQFSRMNHFWPTAPGSASLYGAKTSNLNVVPPTEMHGSIPVRGLNAVQDKGQGLAIFPGHTGKDNKGSQPAAVMDASQRKQILLQQALPPGAPNNILHAPAFIFPLSQQQAAAAVSVRPGSVKSPPANGSAASLSASNSASVSASAPAGVSAAALGFNYPNIPGNETQYLAILQNNGYPFPISAHVGAPPAYRGTHPHSMPFFNGSFYSSQMLHPSQLQQQQQQQQPLPSQSQQSQSHQNPSVSSGSSSSQKHLQNQQQRPHNNGISGGSGTLQGYPAPKNQPQQLQLQRQQQQNQQVPHQARQLESDMVGEESPSTADSRVSRANMNIYGQNFAVPLHPPNFALMSTASMGGATSSSGNHGDKKPQQQPQLQGPKAGVETLTPQTYAMSFAINGASAPGLDISSITQNPAILQSLPEAMRHGYQIMAAAQAAAQQKKSFRSSEEGKTGGNDASNVEEDRKSMAGKPPGAAQSIAFSRPDLTDTSVSAMMGNPVIDSSARTLNIGSMPARTSASVMQHSISNVNPSPAQQQMQRNQQQQQQHQMIQLQKQQQFAVAAAASAARSKTSATSNGNAYTEHLPPSSMAAKFPNALSAIPQNLVQSSSNPAQSHQWKNSVRTNTSQVTSPSLSSTTSSVKNLQQQQSRTQQNHAQISFGGNHKSSASQGQPPPSNNQSPSPPMVVGSPTTSSISKTSAGGSPRTTATTSTGNKGGQASTLSSQQAKNSPSMPSRKSSPVPSMLGNHNIISSSSGAKTQMQQQQLQLQQQQQLQLQQQQLQKHAMQQAQLLFSNAAYMQAQAQHVASTTSSATAASGFFIQRHRDQQQPQHQQQQQGASASSSSGMLSMCPPVTHSSTNTSDPAKAVAAASNMKGGGLTSQGLIHSVQFATAQSSGKPHQLVPGFTYVHTVPTAVQVKPSEQKQPAGE</sequence>
<feature type="compositionally biased region" description="Low complexity" evidence="1">
    <location>
        <begin position="282"/>
        <end position="291"/>
    </location>
</feature>
<feature type="region of interest" description="Disordered" evidence="1">
    <location>
        <begin position="1538"/>
        <end position="1583"/>
    </location>
</feature>
<feature type="compositionally biased region" description="Low complexity" evidence="1">
    <location>
        <begin position="1067"/>
        <end position="1079"/>
    </location>
</feature>
<feature type="compositionally biased region" description="Polar residues" evidence="1">
    <location>
        <begin position="1321"/>
        <end position="1339"/>
    </location>
</feature>
<name>A0ABQ8IAT0_9ROSI</name>
<feature type="compositionally biased region" description="Basic and acidic residues" evidence="1">
    <location>
        <begin position="475"/>
        <end position="506"/>
    </location>
</feature>
<feature type="compositionally biased region" description="Acidic residues" evidence="1">
    <location>
        <begin position="110"/>
        <end position="130"/>
    </location>
</feature>
<evidence type="ECO:0000313" key="2">
    <source>
        <dbReference type="EMBL" id="KAH7573756.1"/>
    </source>
</evidence>
<feature type="region of interest" description="Disordered" evidence="1">
    <location>
        <begin position="1067"/>
        <end position="1097"/>
    </location>
</feature>
<dbReference type="PANTHER" id="PTHR34798:SF2">
    <property type="entry name" value="PROTEIN TIME FOR COFFEE"/>
    <property type="match status" value="1"/>
</dbReference>
<feature type="region of interest" description="Disordered" evidence="1">
    <location>
        <begin position="1"/>
        <end position="31"/>
    </location>
</feature>
<keyword evidence="3" id="KW-1185">Reference proteome</keyword>
<feature type="compositionally biased region" description="Low complexity" evidence="1">
    <location>
        <begin position="1542"/>
        <end position="1560"/>
    </location>
</feature>
<feature type="compositionally biased region" description="Low complexity" evidence="1">
    <location>
        <begin position="1087"/>
        <end position="1096"/>
    </location>
</feature>
<feature type="region of interest" description="Disordered" evidence="1">
    <location>
        <begin position="1321"/>
        <end position="1472"/>
    </location>
</feature>
<feature type="compositionally biased region" description="Low complexity" evidence="1">
    <location>
        <begin position="253"/>
        <end position="266"/>
    </location>
</feature>
<dbReference type="Proteomes" id="UP000827721">
    <property type="component" value="Unassembled WGS sequence"/>
</dbReference>
<dbReference type="EMBL" id="JAFEMO010000003">
    <property type="protein sequence ID" value="KAH7573756.1"/>
    <property type="molecule type" value="Genomic_DNA"/>
</dbReference>
<feature type="compositionally biased region" description="Basic and acidic residues" evidence="1">
    <location>
        <begin position="99"/>
        <end position="109"/>
    </location>
</feature>
<dbReference type="InterPro" id="IPR039317">
    <property type="entry name" value="TIC"/>
</dbReference>
<feature type="compositionally biased region" description="Polar residues" evidence="1">
    <location>
        <begin position="976"/>
        <end position="985"/>
    </location>
</feature>
<feature type="region of interest" description="Disordered" evidence="1">
    <location>
        <begin position="60"/>
        <end position="173"/>
    </location>
</feature>
<gene>
    <name evidence="2" type="ORF">JRO89_XS03G0202800</name>
</gene>
<feature type="region of interest" description="Disordered" evidence="1">
    <location>
        <begin position="526"/>
        <end position="545"/>
    </location>
</feature>
<feature type="region of interest" description="Disordered" evidence="1">
    <location>
        <begin position="612"/>
        <end position="659"/>
    </location>
</feature>
<organism evidence="2 3">
    <name type="scientific">Xanthoceras sorbifolium</name>
    <dbReference type="NCBI Taxonomy" id="99658"/>
    <lineage>
        <taxon>Eukaryota</taxon>
        <taxon>Viridiplantae</taxon>
        <taxon>Streptophyta</taxon>
        <taxon>Embryophyta</taxon>
        <taxon>Tracheophyta</taxon>
        <taxon>Spermatophyta</taxon>
        <taxon>Magnoliopsida</taxon>
        <taxon>eudicotyledons</taxon>
        <taxon>Gunneridae</taxon>
        <taxon>Pentapetalae</taxon>
        <taxon>rosids</taxon>
        <taxon>malvids</taxon>
        <taxon>Sapindales</taxon>
        <taxon>Sapindaceae</taxon>
        <taxon>Xanthoceroideae</taxon>
        <taxon>Xanthoceras</taxon>
    </lineage>
</organism>
<feature type="region of interest" description="Disordered" evidence="1">
    <location>
        <begin position="253"/>
        <end position="293"/>
    </location>
</feature>
<feature type="region of interest" description="Disordered" evidence="1">
    <location>
        <begin position="327"/>
        <end position="506"/>
    </location>
</feature>
<protein>
    <recommendedName>
        <fullName evidence="4">Protein TIME FOR COFFEE</fullName>
    </recommendedName>
</protein>
<feature type="compositionally biased region" description="Polar residues" evidence="1">
    <location>
        <begin position="621"/>
        <end position="631"/>
    </location>
</feature>
<feature type="compositionally biased region" description="Low complexity" evidence="1">
    <location>
        <begin position="327"/>
        <end position="371"/>
    </location>
</feature>
<accession>A0ABQ8IAT0</accession>
<feature type="compositionally biased region" description="Polar residues" evidence="1">
    <location>
        <begin position="396"/>
        <end position="410"/>
    </location>
</feature>
<feature type="compositionally biased region" description="Basic and acidic residues" evidence="1">
    <location>
        <begin position="60"/>
        <end position="90"/>
    </location>
</feature>
<comment type="caution">
    <text evidence="2">The sequence shown here is derived from an EMBL/GenBank/DDBJ whole genome shotgun (WGS) entry which is preliminary data.</text>
</comment>
<feature type="compositionally biased region" description="Polar residues" evidence="1">
    <location>
        <begin position="418"/>
        <end position="432"/>
    </location>
</feature>
<evidence type="ECO:0008006" key="4">
    <source>
        <dbReference type="Google" id="ProtNLM"/>
    </source>
</evidence>
<reference evidence="2 3" key="1">
    <citation type="submission" date="2021-02" db="EMBL/GenBank/DDBJ databases">
        <title>Plant Genome Project.</title>
        <authorList>
            <person name="Zhang R.-G."/>
        </authorList>
    </citation>
    <scope>NUCLEOTIDE SEQUENCE [LARGE SCALE GENOMIC DNA]</scope>
    <source>
        <tissue evidence="2">Leaves</tissue>
    </source>
</reference>
<feature type="compositionally biased region" description="Pro residues" evidence="1">
    <location>
        <begin position="1386"/>
        <end position="1398"/>
    </location>
</feature>
<dbReference type="PANTHER" id="PTHR34798">
    <property type="entry name" value="PROTEIN TIME FOR COFFEE"/>
    <property type="match status" value="1"/>
</dbReference>
<feature type="compositionally biased region" description="Polar residues" evidence="1">
    <location>
        <begin position="1463"/>
        <end position="1472"/>
    </location>
</feature>
<feature type="region of interest" description="Disordered" evidence="1">
    <location>
        <begin position="926"/>
        <end position="1040"/>
    </location>
</feature>
<feature type="compositionally biased region" description="Low complexity" evidence="1">
    <location>
        <begin position="1001"/>
        <end position="1024"/>
    </location>
</feature>